<dbReference type="InterPro" id="IPR029058">
    <property type="entry name" value="AB_hydrolase_fold"/>
</dbReference>
<keyword evidence="1" id="KW-1133">Transmembrane helix</keyword>
<dbReference type="InterPro" id="IPR029059">
    <property type="entry name" value="AB_hydrolase_5"/>
</dbReference>
<dbReference type="SUPFAM" id="SSF53474">
    <property type="entry name" value="alpha/beta-Hydrolases"/>
    <property type="match status" value="1"/>
</dbReference>
<organism evidence="3 4">
    <name type="scientific">Vallitalea pronyensis</name>
    <dbReference type="NCBI Taxonomy" id="1348613"/>
    <lineage>
        <taxon>Bacteria</taxon>
        <taxon>Bacillati</taxon>
        <taxon>Bacillota</taxon>
        <taxon>Clostridia</taxon>
        <taxon>Lachnospirales</taxon>
        <taxon>Vallitaleaceae</taxon>
        <taxon>Vallitalea</taxon>
    </lineage>
</organism>
<evidence type="ECO:0000313" key="3">
    <source>
        <dbReference type="EMBL" id="QUI24041.1"/>
    </source>
</evidence>
<dbReference type="Gene3D" id="3.40.50.1820">
    <property type="entry name" value="alpha/beta hydrolase"/>
    <property type="match status" value="1"/>
</dbReference>
<sequence>MPLMKKKIHKRLSIIFLILLLAVIIGGVVLKTQTYSSMDEAKAIMKQENVLVDGNIIVINPEGEVKGNVVFYQGGLVETESYAVFGQQLAEKGLRVFMYKMPFNLAILNVGAFDRIYEQYQDDKDWYLGGHSLGGASASMYIKKSTKDIKGLFFLGAYPSDSSDLSDRKLKVLSIRAENDLVVNLDKYEKAKDLLPTQTQYITIPGNHSNFGYYGFQKGDGESSITREEQHKLVVDAIVEMIGKSNF</sequence>
<dbReference type="EMBL" id="CP058649">
    <property type="protein sequence ID" value="QUI24041.1"/>
    <property type="molecule type" value="Genomic_DNA"/>
</dbReference>
<dbReference type="KEGG" id="vpy:HZI73_17850"/>
<evidence type="ECO:0000313" key="4">
    <source>
        <dbReference type="Proteomes" id="UP000683246"/>
    </source>
</evidence>
<accession>A0A8J8SHY1</accession>
<dbReference type="AlphaFoldDB" id="A0A8J8SHY1"/>
<proteinExistence type="predicted"/>
<keyword evidence="1" id="KW-0472">Membrane</keyword>
<gene>
    <name evidence="3" type="ORF">HZI73_17850</name>
</gene>
<dbReference type="Proteomes" id="UP000683246">
    <property type="component" value="Chromosome"/>
</dbReference>
<evidence type="ECO:0000259" key="2">
    <source>
        <dbReference type="Pfam" id="PF12695"/>
    </source>
</evidence>
<feature type="transmembrane region" description="Helical" evidence="1">
    <location>
        <begin position="12"/>
        <end position="30"/>
    </location>
</feature>
<protein>
    <submittedName>
        <fullName evidence="3">Alpha/beta hydrolase</fullName>
    </submittedName>
</protein>
<dbReference type="RefSeq" id="WP_212694733.1">
    <property type="nucleotide sequence ID" value="NZ_CP058649.1"/>
</dbReference>
<feature type="domain" description="Alpha/beta hydrolase fold-5" evidence="2">
    <location>
        <begin position="69"/>
        <end position="231"/>
    </location>
</feature>
<dbReference type="Pfam" id="PF12695">
    <property type="entry name" value="Abhydrolase_5"/>
    <property type="match status" value="1"/>
</dbReference>
<reference evidence="3" key="1">
    <citation type="submission" date="2020-07" db="EMBL/GenBank/DDBJ databases">
        <title>Vallitalea pronyensis genome.</title>
        <authorList>
            <person name="Postec A."/>
        </authorList>
    </citation>
    <scope>NUCLEOTIDE SEQUENCE</scope>
    <source>
        <strain evidence="3">FatNI3</strain>
    </source>
</reference>
<keyword evidence="3" id="KW-0378">Hydrolase</keyword>
<name>A0A8J8SHY1_9FIRM</name>
<evidence type="ECO:0000256" key="1">
    <source>
        <dbReference type="SAM" id="Phobius"/>
    </source>
</evidence>
<keyword evidence="1" id="KW-0812">Transmembrane</keyword>
<keyword evidence="4" id="KW-1185">Reference proteome</keyword>
<dbReference type="GO" id="GO:0016787">
    <property type="term" value="F:hydrolase activity"/>
    <property type="evidence" value="ECO:0007669"/>
    <property type="project" value="UniProtKB-KW"/>
</dbReference>